<dbReference type="SUPFAM" id="SSF88659">
    <property type="entry name" value="Sigma3 and sigma4 domains of RNA polymerase sigma factors"/>
    <property type="match status" value="1"/>
</dbReference>
<dbReference type="Gene3D" id="1.10.1740.10">
    <property type="match status" value="1"/>
</dbReference>
<reference evidence="7 8" key="1">
    <citation type="submission" date="2020-08" db="EMBL/GenBank/DDBJ databases">
        <title>Sphingobacterium sp. DN00404 isolated from aquaculture water.</title>
        <authorList>
            <person name="Zhang M."/>
        </authorList>
    </citation>
    <scope>NUCLEOTIDE SEQUENCE [LARGE SCALE GENOMIC DNA]</scope>
    <source>
        <strain evidence="7 8">KCTC 32294</strain>
    </source>
</reference>
<organism evidence="7 8">
    <name type="scientific">Sphingobacterium arenae</name>
    <dbReference type="NCBI Taxonomy" id="1280598"/>
    <lineage>
        <taxon>Bacteria</taxon>
        <taxon>Pseudomonadati</taxon>
        <taxon>Bacteroidota</taxon>
        <taxon>Sphingobacteriia</taxon>
        <taxon>Sphingobacteriales</taxon>
        <taxon>Sphingobacteriaceae</taxon>
        <taxon>Sphingobacterium</taxon>
    </lineage>
</organism>
<dbReference type="InterPro" id="IPR013325">
    <property type="entry name" value="RNA_pol_sigma_r2"/>
</dbReference>
<dbReference type="InterPro" id="IPR039425">
    <property type="entry name" value="RNA_pol_sigma-70-like"/>
</dbReference>
<dbReference type="NCBIfam" id="TIGR02937">
    <property type="entry name" value="sigma70-ECF"/>
    <property type="match status" value="1"/>
</dbReference>
<dbReference type="Pfam" id="PF04542">
    <property type="entry name" value="Sigma70_r2"/>
    <property type="match status" value="1"/>
</dbReference>
<proteinExistence type="inferred from homology"/>
<dbReference type="Gene3D" id="1.10.10.10">
    <property type="entry name" value="Winged helix-like DNA-binding domain superfamily/Winged helix DNA-binding domain"/>
    <property type="match status" value="1"/>
</dbReference>
<evidence type="ECO:0000259" key="5">
    <source>
        <dbReference type="Pfam" id="PF04542"/>
    </source>
</evidence>
<dbReference type="RefSeq" id="WP_190307823.1">
    <property type="nucleotide sequence ID" value="NZ_JACNYK010000001.1"/>
</dbReference>
<evidence type="ECO:0000259" key="6">
    <source>
        <dbReference type="Pfam" id="PF08281"/>
    </source>
</evidence>
<dbReference type="InterPro" id="IPR007627">
    <property type="entry name" value="RNA_pol_sigma70_r2"/>
</dbReference>
<evidence type="ECO:0000313" key="7">
    <source>
        <dbReference type="EMBL" id="MBD1424711.1"/>
    </source>
</evidence>
<comment type="caution">
    <text evidence="7">The sequence shown here is derived from an EMBL/GenBank/DDBJ whole genome shotgun (WGS) entry which is preliminary data.</text>
</comment>
<dbReference type="InterPro" id="IPR036388">
    <property type="entry name" value="WH-like_DNA-bd_sf"/>
</dbReference>
<keyword evidence="4" id="KW-0804">Transcription</keyword>
<dbReference type="PANTHER" id="PTHR43133:SF46">
    <property type="entry name" value="RNA POLYMERASE SIGMA-70 FACTOR ECF SUBFAMILY"/>
    <property type="match status" value="1"/>
</dbReference>
<dbReference type="Pfam" id="PF08281">
    <property type="entry name" value="Sigma70_r4_2"/>
    <property type="match status" value="1"/>
</dbReference>
<keyword evidence="8" id="KW-1185">Reference proteome</keyword>
<sequence length="192" mass="22161">MENTIFIDDLRNGEEEGLVAAYRLYRQPLLFFVIRYVGSRETAEDIVADVFVKAWNARDIFHRVDSLRAYLYTAAKNASLNYLRKPQPVSLEDVPADFQETGFDEDIFSGILRTELIKSILEEVDKLPQKQREVFQYTFLEDLNVEEISEKLQLSATAVYANRSRAIATLRELLMKKGVVVTLSLLQALFMR</sequence>
<evidence type="ECO:0000256" key="2">
    <source>
        <dbReference type="ARBA" id="ARBA00023015"/>
    </source>
</evidence>
<evidence type="ECO:0000256" key="3">
    <source>
        <dbReference type="ARBA" id="ARBA00023082"/>
    </source>
</evidence>
<feature type="domain" description="RNA polymerase sigma factor 70 region 4 type 2" evidence="6">
    <location>
        <begin position="119"/>
        <end position="170"/>
    </location>
</feature>
<name>A0ABR7Y094_9SPHI</name>
<feature type="domain" description="RNA polymerase sigma-70 region 2" evidence="5">
    <location>
        <begin position="22"/>
        <end position="85"/>
    </location>
</feature>
<dbReference type="InterPro" id="IPR013324">
    <property type="entry name" value="RNA_pol_sigma_r3/r4-like"/>
</dbReference>
<protein>
    <submittedName>
        <fullName evidence="7">Sigma-70 family RNA polymerase sigma factor</fullName>
    </submittedName>
</protein>
<evidence type="ECO:0000313" key="8">
    <source>
        <dbReference type="Proteomes" id="UP000606494"/>
    </source>
</evidence>
<gene>
    <name evidence="7" type="ORF">H8B17_03870</name>
</gene>
<dbReference type="PANTHER" id="PTHR43133">
    <property type="entry name" value="RNA POLYMERASE ECF-TYPE SIGMA FACTO"/>
    <property type="match status" value="1"/>
</dbReference>
<dbReference type="InterPro" id="IPR014284">
    <property type="entry name" value="RNA_pol_sigma-70_dom"/>
</dbReference>
<dbReference type="InterPro" id="IPR013249">
    <property type="entry name" value="RNA_pol_sigma70_r4_t2"/>
</dbReference>
<dbReference type="Proteomes" id="UP000606494">
    <property type="component" value="Unassembled WGS sequence"/>
</dbReference>
<evidence type="ECO:0000256" key="4">
    <source>
        <dbReference type="ARBA" id="ARBA00023163"/>
    </source>
</evidence>
<keyword evidence="3" id="KW-0731">Sigma factor</keyword>
<comment type="similarity">
    <text evidence="1">Belongs to the sigma-70 factor family. ECF subfamily.</text>
</comment>
<dbReference type="EMBL" id="JACNYK010000001">
    <property type="protein sequence ID" value="MBD1424711.1"/>
    <property type="molecule type" value="Genomic_DNA"/>
</dbReference>
<dbReference type="SUPFAM" id="SSF88946">
    <property type="entry name" value="Sigma2 domain of RNA polymerase sigma factors"/>
    <property type="match status" value="1"/>
</dbReference>
<evidence type="ECO:0000256" key="1">
    <source>
        <dbReference type="ARBA" id="ARBA00010641"/>
    </source>
</evidence>
<accession>A0ABR7Y094</accession>
<keyword evidence="2" id="KW-0805">Transcription regulation</keyword>